<keyword evidence="6 18" id="KW-0031">Aminopeptidase</keyword>
<feature type="domain" description="Aminopeptidase N-like N-terminal" evidence="17">
    <location>
        <begin position="27"/>
        <end position="192"/>
    </location>
</feature>
<evidence type="ECO:0000313" key="18">
    <source>
        <dbReference type="EMBL" id="CRX39122.1"/>
    </source>
</evidence>
<name>A0A0H5DRB9_9BACT</name>
<comment type="similarity">
    <text evidence="3">Belongs to the peptidase M1 family.</text>
</comment>
<keyword evidence="11" id="KW-0482">Metalloprotease</keyword>
<dbReference type="PRINTS" id="PR00756">
    <property type="entry name" value="ALADIPTASE"/>
</dbReference>
<dbReference type="Proteomes" id="UP000220251">
    <property type="component" value="Unassembled WGS sequence"/>
</dbReference>
<dbReference type="SUPFAM" id="SSF63737">
    <property type="entry name" value="Leukotriene A4 hydrolase N-terminal domain"/>
    <property type="match status" value="1"/>
</dbReference>
<evidence type="ECO:0000256" key="12">
    <source>
        <dbReference type="ARBA" id="ARBA00029840"/>
    </source>
</evidence>
<keyword evidence="10" id="KW-0862">Zinc</keyword>
<dbReference type="GO" id="GO:0006508">
    <property type="term" value="P:proteolysis"/>
    <property type="evidence" value="ECO:0007669"/>
    <property type="project" value="UniProtKB-KW"/>
</dbReference>
<protein>
    <recommendedName>
        <fullName evidence="5">Aminopeptidase N</fullName>
        <ecNumber evidence="4">3.4.11.2</ecNumber>
    </recommendedName>
    <alternativeName>
        <fullName evidence="12">Alpha-aminoacylpeptide hydrolase</fullName>
    </alternativeName>
</protein>
<dbReference type="InterPro" id="IPR037144">
    <property type="entry name" value="Peptidase_M1_pepN_C_sf"/>
</dbReference>
<proteinExistence type="inferred from homology"/>
<dbReference type="InterPro" id="IPR012779">
    <property type="entry name" value="Peptidase_M1_pepN"/>
</dbReference>
<dbReference type="GO" id="GO:0016285">
    <property type="term" value="F:alanyl aminopeptidase activity"/>
    <property type="evidence" value="ECO:0007669"/>
    <property type="project" value="UniProtKB-EC"/>
</dbReference>
<dbReference type="InterPro" id="IPR042097">
    <property type="entry name" value="Aminopeptidase_N-like_N_sf"/>
</dbReference>
<dbReference type="GO" id="GO:0008270">
    <property type="term" value="F:zinc ion binding"/>
    <property type="evidence" value="ECO:0007669"/>
    <property type="project" value="InterPro"/>
</dbReference>
<dbReference type="InterPro" id="IPR024601">
    <property type="entry name" value="Peptidase_M1_pepN_C"/>
</dbReference>
<dbReference type="NCBIfam" id="TIGR02414">
    <property type="entry name" value="pepN_proteo"/>
    <property type="match status" value="1"/>
</dbReference>
<dbReference type="PANTHER" id="PTHR46322:SF1">
    <property type="entry name" value="PUROMYCIN-SENSITIVE AMINOPEPTIDASE"/>
    <property type="match status" value="1"/>
</dbReference>
<sequence length="877" mass="100475">MQEKSSQHETHLRDWKRSPFVIPDIHLKFELDEKETLVTSRMQVKAAPDRKPEEVLTLIGEEIELISLSINDKQLDKSAFSEKDGELTIAPPSSEFTLEIKTKVCPEKNLKLSGLYKSGNILCTQNEAEGFRRITYFIDRPDIMSRYNVEISADKAKYPYLLSNGNLIESGNLEGGRHYTKWQDPFPKPCYLFALVAGDFGLIEDHYITHSGRKIDLKIYCDRGNESKCLHAMSSLKRAMKWDEEVFGLEYDLDLFMIVAVLSFNFGAMENKGLNIFNANAILVDEKTATDENFMRVERVVAHEYFHNWTGNRVTLRDWFQLTLKEGLTVFRDQDFTQDMHNKGVQRIEDVQYVRRYQFPEDSGPTSHPIKPTSYIKIDNFYTTTIYYKGAEVIRMIKTLLGDALFRKGMDTYFELYDGKAVTTEDFLHAMELAYGQSLKQFSRWYARSGTPVVKAQVTFEDGAAILEVEQKSCEEKGLEPLCFPLAVGFIDKEGKPLSVICESASRVSDKTAVLKVSKAKEKFVFKNIPVGAHASVNRHFSAPIILERELRKEERLFLMQHDIDSFNRWDAAYELYAGCLLEMVEDLKKNKPLIVDKHLLEGIQKALDDHQLDPAFLALMLSLPGEGEIGERQRVIDIEEIHAAREFLKREIGEVFYTRFKEKWQELTESGSSGTDTKAIGQRKLKNICLAYMVATQREEAFEIAHRQFKEAKNMTDQLSALDLLTNYANPFREEALAAFYREWKKEPLVITKWFAVQAGSQIASLQEKVGELLKDPVYDEKVPNNVRALLGTFLQNQYHFHDASGKGYQLISREIIRLDQINPHVAASIALGFKKYARVDDKRQALMRGSLEAILKAPNLSPNVFEIASKCLSNK</sequence>
<dbReference type="Gene3D" id="2.60.40.1730">
    <property type="entry name" value="tricorn interacting facor f3 domain"/>
    <property type="match status" value="1"/>
</dbReference>
<evidence type="ECO:0000256" key="2">
    <source>
        <dbReference type="ARBA" id="ARBA00001947"/>
    </source>
</evidence>
<dbReference type="InterPro" id="IPR038438">
    <property type="entry name" value="PepN_Ig-like_sf"/>
</dbReference>
<evidence type="ECO:0000256" key="9">
    <source>
        <dbReference type="ARBA" id="ARBA00022801"/>
    </source>
</evidence>
<evidence type="ECO:0000259" key="17">
    <source>
        <dbReference type="Pfam" id="PF17900"/>
    </source>
</evidence>
<accession>A0A0H5DRB9</accession>
<feature type="domain" description="Peptidase M1 alanyl aminopeptidase Ig-like fold" evidence="15">
    <location>
        <begin position="450"/>
        <end position="549"/>
    </location>
</feature>
<evidence type="ECO:0000256" key="10">
    <source>
        <dbReference type="ARBA" id="ARBA00022833"/>
    </source>
</evidence>
<keyword evidence="19" id="KW-1185">Reference proteome</keyword>
<evidence type="ECO:0000256" key="8">
    <source>
        <dbReference type="ARBA" id="ARBA00022723"/>
    </source>
</evidence>
<evidence type="ECO:0000256" key="13">
    <source>
        <dbReference type="ARBA" id="ARBA00059739"/>
    </source>
</evidence>
<dbReference type="FunFam" id="3.30.2010.30:FF:000002">
    <property type="entry name" value="Putative aminopeptidase N"/>
    <property type="match status" value="1"/>
</dbReference>
<dbReference type="EC" id="3.4.11.2" evidence="4"/>
<evidence type="ECO:0000256" key="11">
    <source>
        <dbReference type="ARBA" id="ARBA00023049"/>
    </source>
</evidence>
<dbReference type="InterPro" id="IPR001930">
    <property type="entry name" value="Peptidase_M1"/>
</dbReference>
<keyword evidence="7" id="KW-0645">Protease</keyword>
<comment type="function">
    <text evidence="13">Aminopeptidase N is involved in the degradation of intracellular peptides generated by protein breakdown during normal growth as well as in response to nutrient starvation.</text>
</comment>
<evidence type="ECO:0000259" key="15">
    <source>
        <dbReference type="Pfam" id="PF11940"/>
    </source>
</evidence>
<dbReference type="Pfam" id="PF17432">
    <property type="entry name" value="DUF3458_C"/>
    <property type="match status" value="1"/>
</dbReference>
<dbReference type="InterPro" id="IPR027268">
    <property type="entry name" value="Peptidase_M4/M1_CTD_sf"/>
</dbReference>
<dbReference type="InterPro" id="IPR035414">
    <property type="entry name" value="Peptidase_M1_pepN_Ig-like"/>
</dbReference>
<evidence type="ECO:0000256" key="3">
    <source>
        <dbReference type="ARBA" id="ARBA00010136"/>
    </source>
</evidence>
<dbReference type="InterPro" id="IPR045357">
    <property type="entry name" value="Aminopeptidase_N-like_N"/>
</dbReference>
<evidence type="ECO:0000256" key="1">
    <source>
        <dbReference type="ARBA" id="ARBA00000098"/>
    </source>
</evidence>
<dbReference type="Pfam" id="PF11940">
    <property type="entry name" value="DUF3458"/>
    <property type="match status" value="1"/>
</dbReference>
<dbReference type="PANTHER" id="PTHR46322">
    <property type="entry name" value="PUROMYCIN-SENSITIVE AMINOPEPTIDASE"/>
    <property type="match status" value="1"/>
</dbReference>
<dbReference type="SUPFAM" id="SSF55486">
    <property type="entry name" value="Metalloproteases ('zincins'), catalytic domain"/>
    <property type="match status" value="1"/>
</dbReference>
<dbReference type="Pfam" id="PF01433">
    <property type="entry name" value="Peptidase_M1"/>
    <property type="match status" value="1"/>
</dbReference>
<dbReference type="OrthoDB" id="9814383at2"/>
<dbReference type="InterPro" id="IPR014782">
    <property type="entry name" value="Peptidase_M1_dom"/>
</dbReference>
<feature type="domain" description="Peptidase M1 membrane alanine aminopeptidase" evidence="14">
    <location>
        <begin position="232"/>
        <end position="445"/>
    </location>
</feature>
<dbReference type="EMBL" id="CWGJ01000025">
    <property type="protein sequence ID" value="CRX39122.1"/>
    <property type="molecule type" value="Genomic_DNA"/>
</dbReference>
<reference evidence="19" key="1">
    <citation type="submission" date="2015-06" db="EMBL/GenBank/DDBJ databases">
        <authorList>
            <person name="Bertelli C."/>
        </authorList>
    </citation>
    <scope>NUCLEOTIDE SEQUENCE [LARGE SCALE GENOMIC DNA]</scope>
    <source>
        <strain evidence="19">CRIB-30</strain>
    </source>
</reference>
<evidence type="ECO:0000256" key="7">
    <source>
        <dbReference type="ARBA" id="ARBA00022670"/>
    </source>
</evidence>
<comment type="cofactor">
    <cofactor evidence="2">
        <name>Zn(2+)</name>
        <dbReference type="ChEBI" id="CHEBI:29105"/>
    </cofactor>
</comment>
<dbReference type="Gene3D" id="1.25.50.10">
    <property type="entry name" value="Peptidase M1, alanyl aminopeptidase, C-terminal domain"/>
    <property type="match status" value="1"/>
</dbReference>
<evidence type="ECO:0000256" key="5">
    <source>
        <dbReference type="ARBA" id="ARBA00015611"/>
    </source>
</evidence>
<keyword evidence="8" id="KW-0479">Metal-binding</keyword>
<dbReference type="Pfam" id="PF17900">
    <property type="entry name" value="Peptidase_M1_N"/>
    <property type="match status" value="1"/>
</dbReference>
<comment type="catalytic activity">
    <reaction evidence="1">
        <text>Release of an N-terminal amino acid, Xaa-|-Yaa- from a peptide, amide or arylamide. Xaa is preferably Ala, but may be most amino acids including Pro (slow action). When a terminal hydrophobic residue is followed by a prolyl residue, the two may be released as an intact Xaa-Pro dipeptide.</text>
        <dbReference type="EC" id="3.4.11.2"/>
    </reaction>
</comment>
<dbReference type="Gene3D" id="2.60.40.1840">
    <property type="match status" value="1"/>
</dbReference>
<dbReference type="Gene3D" id="1.10.390.10">
    <property type="entry name" value="Neutral Protease Domain 2"/>
    <property type="match status" value="1"/>
</dbReference>
<evidence type="ECO:0000259" key="14">
    <source>
        <dbReference type="Pfam" id="PF01433"/>
    </source>
</evidence>
<dbReference type="Gene3D" id="3.30.2010.30">
    <property type="match status" value="1"/>
</dbReference>
<dbReference type="RefSeq" id="WP_098038973.1">
    <property type="nucleotide sequence ID" value="NZ_CWGJ01000025.1"/>
</dbReference>
<dbReference type="GO" id="GO:0008237">
    <property type="term" value="F:metallopeptidase activity"/>
    <property type="evidence" value="ECO:0007669"/>
    <property type="project" value="UniProtKB-KW"/>
</dbReference>
<evidence type="ECO:0000313" key="19">
    <source>
        <dbReference type="Proteomes" id="UP000220251"/>
    </source>
</evidence>
<organism evidence="18 19">
    <name type="scientific">Estrella lausannensis</name>
    <dbReference type="NCBI Taxonomy" id="483423"/>
    <lineage>
        <taxon>Bacteria</taxon>
        <taxon>Pseudomonadati</taxon>
        <taxon>Chlamydiota</taxon>
        <taxon>Chlamydiia</taxon>
        <taxon>Parachlamydiales</taxon>
        <taxon>Candidatus Criblamydiaceae</taxon>
        <taxon>Estrella</taxon>
    </lineage>
</organism>
<dbReference type="CDD" id="cd09600">
    <property type="entry name" value="M1_APN"/>
    <property type="match status" value="1"/>
</dbReference>
<evidence type="ECO:0000256" key="6">
    <source>
        <dbReference type="ARBA" id="ARBA00022438"/>
    </source>
</evidence>
<feature type="domain" description="Peptidase M1 alanyl aminopeptidase C-terminal" evidence="16">
    <location>
        <begin position="554"/>
        <end position="874"/>
    </location>
</feature>
<keyword evidence="9 18" id="KW-0378">Hydrolase</keyword>
<evidence type="ECO:0000259" key="16">
    <source>
        <dbReference type="Pfam" id="PF17432"/>
    </source>
</evidence>
<evidence type="ECO:0000256" key="4">
    <source>
        <dbReference type="ARBA" id="ARBA00012564"/>
    </source>
</evidence>
<gene>
    <name evidence="18" type="primary">pepN</name>
    <name evidence="18" type="ORF">ELAC_1797</name>
</gene>
<dbReference type="FunFam" id="2.60.40.1730:FF:000005">
    <property type="entry name" value="Aminopeptidase N"/>
    <property type="match status" value="1"/>
</dbReference>
<dbReference type="AlphaFoldDB" id="A0A0H5DRB9"/>